<comment type="function">
    <text evidence="4">Component of the eukaryotic translation initiation factor 3 (eIF-3) complex, which is involved in protein synthesis of a specialized repertoire of mRNAs and, together with other initiation factors, stimulates binding of mRNA and methionyl-tRNAi to the 40S ribosome. The eIF-3 complex specifically targets and initiates translation of a subset of mRNAs involved in cell proliferation.</text>
</comment>
<dbReference type="GO" id="GO:0003743">
    <property type="term" value="F:translation initiation factor activity"/>
    <property type="evidence" value="ECO:0007669"/>
    <property type="project" value="UniProtKB-UniRule"/>
</dbReference>
<feature type="compositionally biased region" description="Acidic residues" evidence="5">
    <location>
        <begin position="156"/>
        <end position="183"/>
    </location>
</feature>
<dbReference type="EMBL" id="GEEE01017210">
    <property type="protein sequence ID" value="JAP46015.1"/>
    <property type="molecule type" value="Transcribed_RNA"/>
</dbReference>
<comment type="subunit">
    <text evidence="4">Component of the eukaryotic translation initiation factor 3 (eIF-3) complex.</text>
</comment>
<dbReference type="InterPro" id="IPR036390">
    <property type="entry name" value="WH_DNA-bd_sf"/>
</dbReference>
<keyword evidence="1 4" id="KW-0963">Cytoplasm</keyword>
<name>A0A0X3P2B8_SCHSO</name>
<feature type="compositionally biased region" description="Basic and acidic residues" evidence="5">
    <location>
        <begin position="39"/>
        <end position="49"/>
    </location>
</feature>
<dbReference type="GO" id="GO:0033290">
    <property type="term" value="C:eukaryotic 48S preinitiation complex"/>
    <property type="evidence" value="ECO:0007669"/>
    <property type="project" value="UniProtKB-UniRule"/>
</dbReference>
<dbReference type="PANTHER" id="PTHR13937:SF0">
    <property type="entry name" value="EUKARYOTIC TRANSLATION INITIATION FACTOR 3 SUBUNIT C-RELATED"/>
    <property type="match status" value="1"/>
</dbReference>
<reference evidence="7" key="1">
    <citation type="submission" date="2016-01" db="EMBL/GenBank/DDBJ databases">
        <title>Reference transcriptome for the parasite Schistocephalus solidus: insights into the molecular evolution of parasitism.</title>
        <authorList>
            <person name="Hebert F.O."/>
            <person name="Grambauer S."/>
            <person name="Barber I."/>
            <person name="Landry C.R."/>
            <person name="Aubin-Horth N."/>
        </authorList>
    </citation>
    <scope>NUCLEOTIDE SEQUENCE</scope>
</reference>
<dbReference type="GO" id="GO:0016282">
    <property type="term" value="C:eukaryotic 43S preinitiation complex"/>
    <property type="evidence" value="ECO:0007669"/>
    <property type="project" value="UniProtKB-UniRule"/>
</dbReference>
<evidence type="ECO:0000259" key="6">
    <source>
        <dbReference type="PROSITE" id="PS50250"/>
    </source>
</evidence>
<gene>
    <name evidence="7" type="primary">EIF3C</name>
    <name evidence="7" type="ORF">TR136775</name>
</gene>
<dbReference type="GO" id="GO:0003723">
    <property type="term" value="F:RNA binding"/>
    <property type="evidence" value="ECO:0007669"/>
    <property type="project" value="InterPro"/>
</dbReference>
<evidence type="ECO:0000256" key="3">
    <source>
        <dbReference type="ARBA" id="ARBA00022917"/>
    </source>
</evidence>
<feature type="compositionally biased region" description="Low complexity" evidence="5">
    <location>
        <begin position="1"/>
        <end position="14"/>
    </location>
</feature>
<dbReference type="SMART" id="SM00088">
    <property type="entry name" value="PINT"/>
    <property type="match status" value="1"/>
</dbReference>
<dbReference type="InterPro" id="IPR008905">
    <property type="entry name" value="EIF3C_N_dom"/>
</dbReference>
<dbReference type="PANTHER" id="PTHR13937">
    <property type="entry name" value="EUKARYOTIC TRANSLATION INITATION FACTOR 3, SUBUNIT 8 EIF3S8 -RELATED"/>
    <property type="match status" value="1"/>
</dbReference>
<evidence type="ECO:0000256" key="2">
    <source>
        <dbReference type="ARBA" id="ARBA00022540"/>
    </source>
</evidence>
<dbReference type="Pfam" id="PF26569">
    <property type="entry name" value="EIF3CL_C"/>
    <property type="match status" value="1"/>
</dbReference>
<feature type="compositionally biased region" description="Basic and acidic residues" evidence="5">
    <location>
        <begin position="240"/>
        <end position="253"/>
    </location>
</feature>
<dbReference type="GO" id="GO:0001732">
    <property type="term" value="P:formation of cytoplasmic translation initiation complex"/>
    <property type="evidence" value="ECO:0007669"/>
    <property type="project" value="UniProtKB-UniRule"/>
</dbReference>
<dbReference type="InterPro" id="IPR000717">
    <property type="entry name" value="PCI_dom"/>
</dbReference>
<dbReference type="GO" id="GO:0031369">
    <property type="term" value="F:translation initiation factor binding"/>
    <property type="evidence" value="ECO:0007669"/>
    <property type="project" value="InterPro"/>
</dbReference>
<organism evidence="7">
    <name type="scientific">Schistocephalus solidus</name>
    <name type="common">Tapeworm</name>
    <dbReference type="NCBI Taxonomy" id="70667"/>
    <lineage>
        <taxon>Eukaryota</taxon>
        <taxon>Metazoa</taxon>
        <taxon>Spiralia</taxon>
        <taxon>Lophotrochozoa</taxon>
        <taxon>Platyhelminthes</taxon>
        <taxon>Cestoda</taxon>
        <taxon>Eucestoda</taxon>
        <taxon>Diphyllobothriidea</taxon>
        <taxon>Diphyllobothriidae</taxon>
        <taxon>Schistocephalus</taxon>
    </lineage>
</organism>
<dbReference type="Pfam" id="PF05470">
    <property type="entry name" value="eIF-3c_N"/>
    <property type="match status" value="1"/>
</dbReference>
<feature type="region of interest" description="Disordered" evidence="5">
    <location>
        <begin position="1"/>
        <end position="49"/>
    </location>
</feature>
<dbReference type="PROSITE" id="PS50250">
    <property type="entry name" value="PCI"/>
    <property type="match status" value="1"/>
</dbReference>
<keyword evidence="3 4" id="KW-0648">Protein biosynthesis</keyword>
<evidence type="ECO:0000256" key="1">
    <source>
        <dbReference type="ARBA" id="ARBA00022490"/>
    </source>
</evidence>
<feature type="region of interest" description="Disordered" evidence="5">
    <location>
        <begin position="151"/>
        <end position="288"/>
    </location>
</feature>
<keyword evidence="2 4" id="KW-0396">Initiation factor</keyword>
<evidence type="ECO:0000256" key="4">
    <source>
        <dbReference type="HAMAP-Rule" id="MF_03002"/>
    </source>
</evidence>
<dbReference type="InterPro" id="IPR027516">
    <property type="entry name" value="EIF3C"/>
</dbReference>
<comment type="similarity">
    <text evidence="4">Belongs to the eIF-3 subunit C family.</text>
</comment>
<dbReference type="AlphaFoldDB" id="A0A0X3P2B8"/>
<accession>A0A0X3P2B8</accession>
<sequence length="877" mass="100751">MSLHLFSAAFSSSESESDDDVPVKPVQRRFMQPQSDSEDEKRVVRSAKDKRQEEIRNVLRSLNNHKKIKDMSNVMSDFEELVKLYEKALKLNEIEKNAKFYIRCLTQLEDFINESWEQKKSLSKVAAKSLTIMRQRVKKYNKDFEESIQHCRENPELYEEEEEELAEEAEEAELESSDDDDGEVVPVKPAPATAAPAKKAAKDSDESSDDFPSEDESTDWSSDEDDDIANFDDPASYFLKQDHRPGNKDDSKVKKAPKQQKQQKQSRAIREEDDEEGEEGEWRTVDASGRAGPAVQAFEKGVDITAEVVLKKLVEILSNRGKRTSSIHEQVSLLQQICEKLEELQLGVGLHVKAILSTITVLFDYESKHPAFMPVNKFQRVVDEFNTLFKILKENRKDVTISDTYNEETESLLVKPYRVQGNLLAAVGRLDDEYYKILQNANGHDKEYDERLRDEPRICDLLDKLIEYLEYTAASPDALCIAYMRRVEHLYYKYDYEWARRVEAEGAEAVGPCAAYPLIERLCQYIYKNDKTDRLRARAILCHIYFLALFDHWYKARDLMLMSNLQASIDHADQSTMILYNRAMVQMGLCAFRQGHIRDAHSTLSDITGSGRIRELLAQSLHLQPRYERTPEEEKREKALQVPYHMHINTELVECIYLISAMIQEMPALTASQDNENRSRPFSKAFMTALKMHERAILTGPPESPRDHVIAASKAMRTGNWKACLNYIFNPKLDAKIWVLFTNVGKIREILEARIKEECLRCYLFTFSSVHESISLARLAEHFELPKSQVYSIISKMIINQELAGSLEVPADFLTMHKGERSRLQSLALQLADKINSIVDMNDKLVENRGGLIAGGKGLQSMQGPRRQRLVQAPKFI</sequence>
<comment type="subcellular location">
    <subcellularLocation>
        <location evidence="4">Cytoplasm</location>
    </subcellularLocation>
</comment>
<feature type="compositionally biased region" description="Low complexity" evidence="5">
    <location>
        <begin position="184"/>
        <end position="198"/>
    </location>
</feature>
<evidence type="ECO:0000313" key="7">
    <source>
        <dbReference type="EMBL" id="JAP46015.1"/>
    </source>
</evidence>
<protein>
    <recommendedName>
        <fullName evidence="4">Eukaryotic translation initiation factor 3 subunit C</fullName>
        <shortName evidence="4">eIF3c</shortName>
    </recommendedName>
    <alternativeName>
        <fullName evidence="4">Eukaryotic translation initiation factor 3 subunit 8</fullName>
    </alternativeName>
</protein>
<proteinExistence type="inferred from homology"/>
<dbReference type="InterPro" id="IPR058999">
    <property type="entry name" value="EIF3CL_C"/>
</dbReference>
<feature type="domain" description="PCI" evidence="6">
    <location>
        <begin position="644"/>
        <end position="821"/>
    </location>
</feature>
<feature type="compositionally biased region" description="Acidic residues" evidence="5">
    <location>
        <begin position="206"/>
        <end position="230"/>
    </location>
</feature>
<dbReference type="HAMAP" id="MF_03002">
    <property type="entry name" value="eIF3c"/>
    <property type="match status" value="1"/>
</dbReference>
<dbReference type="GO" id="GO:0005852">
    <property type="term" value="C:eukaryotic translation initiation factor 3 complex"/>
    <property type="evidence" value="ECO:0007669"/>
    <property type="project" value="UniProtKB-UniRule"/>
</dbReference>
<dbReference type="Pfam" id="PF01399">
    <property type="entry name" value="PCI"/>
    <property type="match status" value="1"/>
</dbReference>
<dbReference type="SUPFAM" id="SSF46785">
    <property type="entry name" value="Winged helix' DNA-binding domain"/>
    <property type="match status" value="1"/>
</dbReference>
<evidence type="ECO:0000256" key="5">
    <source>
        <dbReference type="SAM" id="MobiDB-lite"/>
    </source>
</evidence>